<reference evidence="2" key="2">
    <citation type="journal article" date="2022" name="Front. Microbiol.">
        <title>Comparative Genomic Analysis Revealed Distinct Molecular Components and Organization of CO2-Concentrating Mechanism in Thermophilic Cyanobacteria.</title>
        <authorList>
            <person name="Tang J."/>
            <person name="Zhou H."/>
            <person name="Yao D."/>
            <person name="Riaz S."/>
            <person name="You D."/>
            <person name="Klepacz-Smolka A."/>
            <person name="Daroch M."/>
        </authorList>
    </citation>
    <scope>NUCLEOTIDE SEQUENCE [LARGE SCALE GENOMIC DNA]</scope>
    <source>
        <strain evidence="2">PCC 6715</strain>
    </source>
</reference>
<evidence type="ECO:0000313" key="1">
    <source>
        <dbReference type="EMBL" id="ATS19412.1"/>
    </source>
</evidence>
<evidence type="ECO:0000313" key="2">
    <source>
        <dbReference type="Proteomes" id="UP000231057"/>
    </source>
</evidence>
<protein>
    <submittedName>
        <fullName evidence="1">Uncharacterized protein</fullName>
    </submittedName>
</protein>
<gene>
    <name evidence="1" type="ORF">BRW62_12505</name>
</gene>
<dbReference type="AlphaFoldDB" id="A0A2D2Q4K2"/>
<keyword evidence="2" id="KW-1185">Reference proteome</keyword>
<accession>A0A2D2Q4K2</accession>
<dbReference type="KEGG" id="slw:BRW62_12505"/>
<dbReference type="Proteomes" id="UP000231057">
    <property type="component" value="Chromosome"/>
</dbReference>
<proteinExistence type="predicted"/>
<name>A0A2D2Q4K2_PARLV</name>
<sequence length="85" mass="9895">MMWIIDIVLDCLSASISRSAEEITPTPKAREFSQARKFLSQVFGCSTLKCFYYQVNRVSRLDFKKEVNMVWGYLKRPNMPTFFAG</sequence>
<reference evidence="1 2" key="1">
    <citation type="submission" date="2016-11" db="EMBL/GenBank/DDBJ databases">
        <title>Complete genome sequence of thermophilic cyanobacteria strain Synechococcus sp. PCC6715.</title>
        <authorList>
            <person name="Tang J."/>
            <person name="Daroch M."/>
            <person name="Liang Y."/>
            <person name="Jiang D."/>
            <person name="Shah M."/>
        </authorList>
    </citation>
    <scope>NUCLEOTIDE SEQUENCE [LARGE SCALE GENOMIC DNA]</scope>
    <source>
        <strain evidence="1 2">PCC 6715</strain>
    </source>
</reference>
<dbReference type="EMBL" id="CP018092">
    <property type="protein sequence ID" value="ATS19412.1"/>
    <property type="molecule type" value="Genomic_DNA"/>
</dbReference>
<organism evidence="1 2">
    <name type="scientific">Parathermosynechococcus lividus PCC 6715</name>
    <dbReference type="NCBI Taxonomy" id="1917166"/>
    <lineage>
        <taxon>Bacteria</taxon>
        <taxon>Bacillati</taxon>
        <taxon>Cyanobacteriota</taxon>
        <taxon>Cyanophyceae</taxon>
        <taxon>Acaryochloridales</taxon>
        <taxon>Thermosynechococcaceae</taxon>
        <taxon>Parathermosynechococcus</taxon>
    </lineage>
</organism>